<protein>
    <submittedName>
        <fullName evidence="2">Uncharacterized protein</fullName>
    </submittedName>
</protein>
<accession>A0AAW0UUZ0</accession>
<dbReference type="EMBL" id="JARAKH010000007">
    <property type="protein sequence ID" value="KAK8403038.1"/>
    <property type="molecule type" value="Genomic_DNA"/>
</dbReference>
<sequence length="174" mass="19005">MRVYLVRCRQHLTWNTHSPTKGAGGPQAPPLDPVDIKVEELLGEKNATVIGVIQNDLGFHTLRKLQTQQRQEDTEELGEEPPQQQLPMPQTPNPPNTNPHTPTTTNPTQTIAPSSSPPPYLEPLLQDDCLVHEFLGDQAHADTGVTQSQVVSCGVGFTKSHTATFAPQTNHLLG</sequence>
<dbReference type="AlphaFoldDB" id="A0AAW0UUZ0"/>
<dbReference type="Proteomes" id="UP001487740">
    <property type="component" value="Unassembled WGS sequence"/>
</dbReference>
<comment type="caution">
    <text evidence="2">The sequence shown here is derived from an EMBL/GenBank/DDBJ whole genome shotgun (WGS) entry which is preliminary data.</text>
</comment>
<evidence type="ECO:0000313" key="3">
    <source>
        <dbReference type="Proteomes" id="UP001487740"/>
    </source>
</evidence>
<keyword evidence="3" id="KW-1185">Reference proteome</keyword>
<evidence type="ECO:0000256" key="1">
    <source>
        <dbReference type="SAM" id="MobiDB-lite"/>
    </source>
</evidence>
<feature type="region of interest" description="Disordered" evidence="1">
    <location>
        <begin position="65"/>
        <end position="123"/>
    </location>
</feature>
<organism evidence="2 3">
    <name type="scientific">Scylla paramamosain</name>
    <name type="common">Mud crab</name>
    <dbReference type="NCBI Taxonomy" id="85552"/>
    <lineage>
        <taxon>Eukaryota</taxon>
        <taxon>Metazoa</taxon>
        <taxon>Ecdysozoa</taxon>
        <taxon>Arthropoda</taxon>
        <taxon>Crustacea</taxon>
        <taxon>Multicrustacea</taxon>
        <taxon>Malacostraca</taxon>
        <taxon>Eumalacostraca</taxon>
        <taxon>Eucarida</taxon>
        <taxon>Decapoda</taxon>
        <taxon>Pleocyemata</taxon>
        <taxon>Brachyura</taxon>
        <taxon>Eubrachyura</taxon>
        <taxon>Portunoidea</taxon>
        <taxon>Portunidae</taxon>
        <taxon>Portuninae</taxon>
        <taxon>Scylla</taxon>
    </lineage>
</organism>
<gene>
    <name evidence="2" type="ORF">O3P69_000928</name>
</gene>
<proteinExistence type="predicted"/>
<name>A0AAW0UUZ0_SCYPA</name>
<evidence type="ECO:0000313" key="2">
    <source>
        <dbReference type="EMBL" id="KAK8403038.1"/>
    </source>
</evidence>
<feature type="compositionally biased region" description="Low complexity" evidence="1">
    <location>
        <begin position="98"/>
        <end position="114"/>
    </location>
</feature>
<reference evidence="2 3" key="1">
    <citation type="submission" date="2023-03" db="EMBL/GenBank/DDBJ databases">
        <title>High-quality genome of Scylla paramamosain provides insights in environmental adaptation.</title>
        <authorList>
            <person name="Zhang L."/>
        </authorList>
    </citation>
    <scope>NUCLEOTIDE SEQUENCE [LARGE SCALE GENOMIC DNA]</scope>
    <source>
        <strain evidence="2">LZ_2023a</strain>
        <tissue evidence="2">Muscle</tissue>
    </source>
</reference>